<evidence type="ECO:0000256" key="1">
    <source>
        <dbReference type="SAM" id="MobiDB-lite"/>
    </source>
</evidence>
<sequence>EDVELDNSERQKGGLPKTKPRFSSVKVEGKGSKIVHQMAQINGHRTIKRGSCVLLQGVDALPLVAIVNEIFEQRGKKLINVTWMYR</sequence>
<gene>
    <name evidence="2" type="ORF">TSPGSL018_9165</name>
</gene>
<dbReference type="EMBL" id="GBEZ01004310">
    <property type="protein sequence ID" value="JAC80897.1"/>
    <property type="molecule type" value="Transcribed_RNA"/>
</dbReference>
<dbReference type="InterPro" id="IPR043151">
    <property type="entry name" value="BAH_sf"/>
</dbReference>
<feature type="non-terminal residue" evidence="2">
    <location>
        <position position="1"/>
    </location>
</feature>
<feature type="region of interest" description="Disordered" evidence="1">
    <location>
        <begin position="1"/>
        <end position="26"/>
    </location>
</feature>
<protein>
    <submittedName>
        <fullName evidence="2">Uncharacterized protein</fullName>
    </submittedName>
</protein>
<dbReference type="Gene3D" id="2.30.30.490">
    <property type="match status" value="1"/>
</dbReference>
<dbReference type="AlphaFoldDB" id="A0A061S6U6"/>
<name>A0A061S6U6_9CHLO</name>
<feature type="non-terminal residue" evidence="2">
    <location>
        <position position="86"/>
    </location>
</feature>
<evidence type="ECO:0000313" key="2">
    <source>
        <dbReference type="EMBL" id="JAC80897.1"/>
    </source>
</evidence>
<reference evidence="2" key="1">
    <citation type="submission" date="2014-05" db="EMBL/GenBank/DDBJ databases">
        <title>The transcriptome of the halophilic microalga Tetraselmis sp. GSL018 isolated from the Great Salt Lake, Utah.</title>
        <authorList>
            <person name="Jinkerson R.E."/>
            <person name="D'Adamo S."/>
            <person name="Posewitz M.C."/>
        </authorList>
    </citation>
    <scope>NUCLEOTIDE SEQUENCE</scope>
    <source>
        <strain evidence="2">GSL018</strain>
    </source>
</reference>
<proteinExistence type="predicted"/>
<accession>A0A061S6U6</accession>
<organism evidence="2">
    <name type="scientific">Tetraselmis sp. GSL018</name>
    <dbReference type="NCBI Taxonomy" id="582737"/>
    <lineage>
        <taxon>Eukaryota</taxon>
        <taxon>Viridiplantae</taxon>
        <taxon>Chlorophyta</taxon>
        <taxon>core chlorophytes</taxon>
        <taxon>Chlorodendrophyceae</taxon>
        <taxon>Chlorodendrales</taxon>
        <taxon>Chlorodendraceae</taxon>
        <taxon>Tetraselmis</taxon>
    </lineage>
</organism>